<dbReference type="InterPro" id="IPR036388">
    <property type="entry name" value="WH-like_DNA-bd_sf"/>
</dbReference>
<comment type="caution">
    <text evidence="1">The sequence shown here is derived from an EMBL/GenBank/DDBJ whole genome shotgun (WGS) entry which is preliminary data.</text>
</comment>
<dbReference type="GeneID" id="93511027"/>
<evidence type="ECO:0000313" key="2">
    <source>
        <dbReference type="Proteomes" id="UP000546584"/>
    </source>
</evidence>
<organism evidence="1 2">
    <name type="scientific">Pseudomonas yamanorum</name>
    <dbReference type="NCBI Taxonomy" id="515393"/>
    <lineage>
        <taxon>Bacteria</taxon>
        <taxon>Pseudomonadati</taxon>
        <taxon>Pseudomonadota</taxon>
        <taxon>Gammaproteobacteria</taxon>
        <taxon>Pseudomonadales</taxon>
        <taxon>Pseudomonadaceae</taxon>
        <taxon>Pseudomonas</taxon>
    </lineage>
</organism>
<dbReference type="Gene3D" id="1.10.10.10">
    <property type="entry name" value="Winged helix-like DNA-binding domain superfamily/Winged helix DNA-binding domain"/>
    <property type="match status" value="1"/>
</dbReference>
<gene>
    <name evidence="1" type="ORF">HX826_19225</name>
</gene>
<dbReference type="RefSeq" id="WP_093197676.1">
    <property type="nucleotide sequence ID" value="NZ_JACAQR010000028.1"/>
</dbReference>
<protein>
    <submittedName>
        <fullName evidence="1">Transcriptional regulator</fullName>
    </submittedName>
</protein>
<dbReference type="SUPFAM" id="SSF46785">
    <property type="entry name" value="Winged helix' DNA-binding domain"/>
    <property type="match status" value="1"/>
</dbReference>
<dbReference type="AlphaFoldDB" id="A0A1H2EAT7"/>
<reference evidence="1 2" key="1">
    <citation type="submission" date="2020-04" db="EMBL/GenBank/DDBJ databases">
        <title>Molecular characterization of pseudomonads from Agaricus bisporus reveal novel blotch 2 pathogens in Western Europe.</title>
        <authorList>
            <person name="Taparia T."/>
            <person name="Krijger M."/>
            <person name="Haynes E."/>
            <person name="Elpinstone J.G."/>
            <person name="Noble R."/>
            <person name="Van Der Wolf J."/>
        </authorList>
    </citation>
    <scope>NUCLEOTIDE SEQUENCE [LARGE SCALE GENOMIC DNA]</scope>
    <source>
        <strain evidence="1 2">IPO3753</strain>
    </source>
</reference>
<evidence type="ECO:0000313" key="1">
    <source>
        <dbReference type="EMBL" id="NWD44010.1"/>
    </source>
</evidence>
<accession>A0A1H2EAT7</accession>
<proteinExistence type="predicted"/>
<dbReference type="InterPro" id="IPR036390">
    <property type="entry name" value="WH_DNA-bd_sf"/>
</dbReference>
<sequence length="218" mass="23999">MNATPTDDSQASTGDRILFLLKTRGPLKTTDLAALLDITSEAARQQIQKLQVAELIVGVSAPISGAGRPSLKWTLTETAQSKFPDSHSVLTLHLIESIEGIFGSEGVEKVIASMEATAKHEYIQACSVAPSLREKVEILVQIRERAGYMAQMEPLNDGWLLVENHCPICVAARKCQGFCRSELQIFQAALGDENVVERREHLISGDRRCAYSIQPRRL</sequence>
<dbReference type="EMBL" id="JACAQR010000028">
    <property type="protein sequence ID" value="NWD44010.1"/>
    <property type="molecule type" value="Genomic_DNA"/>
</dbReference>
<dbReference type="Proteomes" id="UP000546584">
    <property type="component" value="Unassembled WGS sequence"/>
</dbReference>
<name>A0A1H2EAT7_9PSED</name>